<dbReference type="OrthoDB" id="2789670at2759"/>
<dbReference type="Proteomes" id="UP000663873">
    <property type="component" value="Unassembled WGS sequence"/>
</dbReference>
<dbReference type="SUPFAM" id="SSF48264">
    <property type="entry name" value="Cytochrome P450"/>
    <property type="match status" value="1"/>
</dbReference>
<evidence type="ECO:0000313" key="12">
    <source>
        <dbReference type="EMBL" id="CAF4296146.1"/>
    </source>
</evidence>
<name>A0A820XVQ7_9BILA</name>
<evidence type="ECO:0000256" key="4">
    <source>
        <dbReference type="ARBA" id="ARBA00022723"/>
    </source>
</evidence>
<evidence type="ECO:0000313" key="16">
    <source>
        <dbReference type="Proteomes" id="UP000663862"/>
    </source>
</evidence>
<dbReference type="InterPro" id="IPR001128">
    <property type="entry name" value="Cyt_P450"/>
</dbReference>
<keyword evidence="7" id="KW-0503">Monooxygenase</keyword>
<dbReference type="InterPro" id="IPR036396">
    <property type="entry name" value="Cyt_P450_sf"/>
</dbReference>
<dbReference type="Proteomes" id="UP000663869">
    <property type="component" value="Unassembled WGS sequence"/>
</dbReference>
<evidence type="ECO:0000313" key="9">
    <source>
        <dbReference type="EMBL" id="CAF3416098.1"/>
    </source>
</evidence>
<dbReference type="Proteomes" id="UP000663833">
    <property type="component" value="Unassembled WGS sequence"/>
</dbReference>
<evidence type="ECO:0000256" key="1">
    <source>
        <dbReference type="ARBA" id="ARBA00001971"/>
    </source>
</evidence>
<dbReference type="Proteomes" id="UP000663851">
    <property type="component" value="Unassembled WGS sequence"/>
</dbReference>
<evidence type="ECO:0000313" key="11">
    <source>
        <dbReference type="EMBL" id="CAF3552102.1"/>
    </source>
</evidence>
<dbReference type="GO" id="GO:0005506">
    <property type="term" value="F:iron ion binding"/>
    <property type="evidence" value="ECO:0007669"/>
    <property type="project" value="InterPro"/>
</dbReference>
<organism evidence="14 16">
    <name type="scientific">Rotaria socialis</name>
    <dbReference type="NCBI Taxonomy" id="392032"/>
    <lineage>
        <taxon>Eukaryota</taxon>
        <taxon>Metazoa</taxon>
        <taxon>Spiralia</taxon>
        <taxon>Gnathifera</taxon>
        <taxon>Rotifera</taxon>
        <taxon>Eurotatoria</taxon>
        <taxon>Bdelloidea</taxon>
        <taxon>Philodinida</taxon>
        <taxon>Philodinidae</taxon>
        <taxon>Rotaria</taxon>
    </lineage>
</organism>
<dbReference type="Proteomes" id="UP000663825">
    <property type="component" value="Unassembled WGS sequence"/>
</dbReference>
<evidence type="ECO:0000313" key="15">
    <source>
        <dbReference type="EMBL" id="CAF4881911.1"/>
    </source>
</evidence>
<dbReference type="EMBL" id="CAJNYD010002395">
    <property type="protein sequence ID" value="CAF3416098.1"/>
    <property type="molecule type" value="Genomic_DNA"/>
</dbReference>
<dbReference type="EMBL" id="CAJOBO010000824">
    <property type="protein sequence ID" value="CAF4296146.1"/>
    <property type="molecule type" value="Genomic_DNA"/>
</dbReference>
<keyword evidence="17" id="KW-1185">Reference proteome</keyword>
<evidence type="ECO:0000256" key="3">
    <source>
        <dbReference type="ARBA" id="ARBA00022617"/>
    </source>
</evidence>
<dbReference type="EMBL" id="CAJOBP010001783">
    <property type="protein sequence ID" value="CAF4311119.1"/>
    <property type="molecule type" value="Genomic_DNA"/>
</dbReference>
<dbReference type="PRINTS" id="PR00385">
    <property type="entry name" value="P450"/>
</dbReference>
<dbReference type="GO" id="GO:0004497">
    <property type="term" value="F:monooxygenase activity"/>
    <property type="evidence" value="ECO:0007669"/>
    <property type="project" value="UniProtKB-KW"/>
</dbReference>
<reference evidence="14" key="1">
    <citation type="submission" date="2021-02" db="EMBL/GenBank/DDBJ databases">
        <authorList>
            <person name="Nowell W R."/>
        </authorList>
    </citation>
    <scope>NUCLEOTIDE SEQUENCE</scope>
</reference>
<dbReference type="EMBL" id="CAJNXB010003972">
    <property type="protein sequence ID" value="CAF3349074.1"/>
    <property type="molecule type" value="Genomic_DNA"/>
</dbReference>
<evidence type="ECO:0008006" key="18">
    <source>
        <dbReference type="Google" id="ProtNLM"/>
    </source>
</evidence>
<comment type="caution">
    <text evidence="14">The sequence shown here is derived from an EMBL/GenBank/DDBJ whole genome shotgun (WGS) entry which is preliminary data.</text>
</comment>
<evidence type="ECO:0000256" key="7">
    <source>
        <dbReference type="ARBA" id="ARBA00023033"/>
    </source>
</evidence>
<evidence type="ECO:0000256" key="2">
    <source>
        <dbReference type="ARBA" id="ARBA00010617"/>
    </source>
</evidence>
<dbReference type="InterPro" id="IPR050476">
    <property type="entry name" value="Insect_CytP450_Detox"/>
</dbReference>
<comment type="similarity">
    <text evidence="2">Belongs to the cytochrome P450 family.</text>
</comment>
<dbReference type="Proteomes" id="UP000663848">
    <property type="component" value="Unassembled WGS sequence"/>
</dbReference>
<evidence type="ECO:0000313" key="14">
    <source>
        <dbReference type="EMBL" id="CAF4533865.1"/>
    </source>
</evidence>
<keyword evidence="3" id="KW-0349">Heme</keyword>
<dbReference type="Gene3D" id="1.10.630.10">
    <property type="entry name" value="Cytochrome P450"/>
    <property type="match status" value="1"/>
</dbReference>
<sequence length="108" mass="12786">MIAGFDTTATGLVFSTYVLATEPEVQKKLQQEIDENWQENESDYDSITNMTYMHLVVREVFRLYSFAGKVRIRECNEKTIVCGHQIEKGKRKINFYYLEPRIETDEMY</sequence>
<evidence type="ECO:0000256" key="5">
    <source>
        <dbReference type="ARBA" id="ARBA00023002"/>
    </source>
</evidence>
<evidence type="ECO:0000256" key="6">
    <source>
        <dbReference type="ARBA" id="ARBA00023004"/>
    </source>
</evidence>
<dbReference type="GO" id="GO:0020037">
    <property type="term" value="F:heme binding"/>
    <property type="evidence" value="ECO:0007669"/>
    <property type="project" value="InterPro"/>
</dbReference>
<dbReference type="Proteomes" id="UP000663862">
    <property type="component" value="Unassembled WGS sequence"/>
</dbReference>
<dbReference type="PANTHER" id="PTHR24292:SF54">
    <property type="entry name" value="CYP9F3-RELATED"/>
    <property type="match status" value="1"/>
</dbReference>
<dbReference type="PANTHER" id="PTHR24292">
    <property type="entry name" value="CYTOCHROME P450"/>
    <property type="match status" value="1"/>
</dbReference>
<evidence type="ECO:0000313" key="17">
    <source>
        <dbReference type="Proteomes" id="UP000663873"/>
    </source>
</evidence>
<evidence type="ECO:0000313" key="13">
    <source>
        <dbReference type="EMBL" id="CAF4311119.1"/>
    </source>
</evidence>
<dbReference type="EMBL" id="CAJNYU010001888">
    <property type="protein sequence ID" value="CAF3477456.1"/>
    <property type="molecule type" value="Genomic_DNA"/>
</dbReference>
<evidence type="ECO:0000313" key="10">
    <source>
        <dbReference type="EMBL" id="CAF3477456.1"/>
    </source>
</evidence>
<comment type="cofactor">
    <cofactor evidence="1">
        <name>heme</name>
        <dbReference type="ChEBI" id="CHEBI:30413"/>
    </cofactor>
</comment>
<dbReference type="AlphaFoldDB" id="A0A820XVQ7"/>
<gene>
    <name evidence="10" type="ORF">FME351_LOCUS15258</name>
    <name evidence="11" type="ORF">GRG538_LOCUS20292</name>
    <name evidence="12" type="ORF">HFQ381_LOCUS13243</name>
    <name evidence="9" type="ORF">LUA448_LOCUS18982</name>
    <name evidence="15" type="ORF">QYT958_LOCUS29423</name>
    <name evidence="8" type="ORF">TIS948_LOCUS23104</name>
    <name evidence="14" type="ORF">TSG867_LOCUS23470</name>
    <name evidence="13" type="ORF">UJA718_LOCUS13266</name>
</gene>
<accession>A0A820XVQ7</accession>
<dbReference type="Proteomes" id="UP000663872">
    <property type="component" value="Unassembled WGS sequence"/>
</dbReference>
<protein>
    <recommendedName>
        <fullName evidence="18">Cytochrome P450</fullName>
    </recommendedName>
</protein>
<dbReference type="EMBL" id="CAJNYT010003339">
    <property type="protein sequence ID" value="CAF3552102.1"/>
    <property type="molecule type" value="Genomic_DNA"/>
</dbReference>
<evidence type="ECO:0000313" key="8">
    <source>
        <dbReference type="EMBL" id="CAF3349074.1"/>
    </source>
</evidence>
<keyword evidence="5" id="KW-0560">Oxidoreductase</keyword>
<dbReference type="EMBL" id="CAJOBQ010002025">
    <property type="protein sequence ID" value="CAF4533865.1"/>
    <property type="molecule type" value="Genomic_DNA"/>
</dbReference>
<keyword evidence="6" id="KW-0408">Iron</keyword>
<dbReference type="EMBL" id="CAJOBR010008621">
    <property type="protein sequence ID" value="CAF4881911.1"/>
    <property type="molecule type" value="Genomic_DNA"/>
</dbReference>
<dbReference type="GO" id="GO:0016705">
    <property type="term" value="F:oxidoreductase activity, acting on paired donors, with incorporation or reduction of molecular oxygen"/>
    <property type="evidence" value="ECO:0007669"/>
    <property type="project" value="InterPro"/>
</dbReference>
<proteinExistence type="inferred from homology"/>
<dbReference type="Pfam" id="PF00067">
    <property type="entry name" value="p450"/>
    <property type="match status" value="1"/>
</dbReference>
<keyword evidence="4" id="KW-0479">Metal-binding</keyword>